<sequence length="1161" mass="126439">MATPFRMSTTYSLVPSPMDNLPCSQPNLRQKNPLRRDSKTIHISLPVAVAPLSSAQSPTGPTSSFSPLNSTHIHHESLIPSSLSRRSLSPINGAASVMKNFLRRRRGTISSSSPATSKQTDIVGHHQSTAYDTRHSSYELPTPQPSMNMHSFVVVGGYGAKPGTTVVLYDSEPALPSPISSPRLVQCESPVIPVAKSTMAPATTIPGTTTVPISTPSFSQAMMGHYSSKQDIPHKYQPRHGFLIENTSSGDVESSSIHSSKALSTASSARSSQLSAKTTGSFSCTTINRRTISMDSLQTLNTTTGLDPVGERQESDQGEGAASDIIFHDQSTVSQSCKSQFERSSATASPNNTDTMPDRNEASNDAECIEECKVNNSEMMNNLGFSNEVSRAFDDLGTSGNNFTSHFRTNQDLTTSKLRSQQQRKTLYHNSMSYLSGQLYNYYSNMPGIDDRSIFVSNNNSNNGNKDTQDQKKADQIEEPRPYTPDQISEAIDSPAIVDFQDTYLVAESIEQIILPSISSMVVNRVEGMQGSLTSGADSTLLVSNCSSPTQFYDAPQTRRALRMFLTSSDQEFDEMVQVGFPSKVFSDYDSDMAEAQSLLEPQKQDNERPSSDRYMTLRITLTPWHARADEVKLYGADVTHDKQTQFISRFNKFFSRSTATSSATSPPFSLPSSVSSFQHVRPAVASRTSSDQSVSTLRSSPYSEHGIRHTLSSESIPSQAKTCRFTPDNISLSPSIASSSRRSIADSIVSSRTNSRRCSADRDRDKVCFSPPPSVRAASRAAAAAAAAAIVASESTSPNHRLFSPPSTRSPSPLSCSDHSESHIQDGGNSDNTTTMTSSRKGSSLDQPLSEHEIGLDNSSDTQCSVDSEVSPFMASALTKPTISSASHAGQDRTVAVVSLSGDPSSSHLETAAQAQEPRRSTRYPYQQHAMHQEKKQYTTLPRTSSLRMNWSSSGSEDAYPQPIHSHMTLQPAGSSGSSQRISSRYAGPGSSRVNSSKTIHQDGQDQYRHSNAGAEISSSSSRHGPRFLNFSLRSKKNDKVSKAIDRQTLVPPHISAKSWRRGGHGDSGRKGQLVESERSVTVATYGHGCASSYDYQCHDDANRSEQNPEAYFEISMDDQSYGGYGRGQGNGYGCGREQRQRRGETERIRKDEDCYSSYG</sequence>
<comment type="caution">
    <text evidence="2">The sequence shown here is derived from an EMBL/GenBank/DDBJ whole genome shotgun (WGS) entry which is preliminary data.</text>
</comment>
<dbReference type="GeneID" id="33567735"/>
<dbReference type="RefSeq" id="XP_021876148.1">
    <property type="nucleotide sequence ID" value="XM_022025892.1"/>
</dbReference>
<feature type="compositionally biased region" description="Low complexity" evidence="1">
    <location>
        <begin position="975"/>
        <end position="986"/>
    </location>
</feature>
<feature type="region of interest" description="Disordered" evidence="1">
    <location>
        <begin position="686"/>
        <end position="714"/>
    </location>
</feature>
<feature type="compositionally biased region" description="Basic and acidic residues" evidence="1">
    <location>
        <begin position="1138"/>
        <end position="1155"/>
    </location>
</feature>
<feature type="compositionally biased region" description="Polar residues" evidence="1">
    <location>
        <begin position="939"/>
        <end position="957"/>
    </location>
</feature>
<feature type="compositionally biased region" description="Basic and acidic residues" evidence="1">
    <location>
        <begin position="467"/>
        <end position="481"/>
    </location>
</feature>
<feature type="compositionally biased region" description="Polar residues" evidence="1">
    <location>
        <begin position="687"/>
        <end position="703"/>
    </location>
</feature>
<name>A0A1Y2G7S8_9FUNG</name>
<accession>A0A1Y2G7S8</accession>
<evidence type="ECO:0000313" key="2">
    <source>
        <dbReference type="EMBL" id="ORZ01851.1"/>
    </source>
</evidence>
<dbReference type="AlphaFoldDB" id="A0A1Y2G7S8"/>
<feature type="compositionally biased region" description="Low complexity" evidence="1">
    <location>
        <begin position="805"/>
        <end position="818"/>
    </location>
</feature>
<proteinExistence type="predicted"/>
<feature type="region of interest" description="Disordered" evidence="1">
    <location>
        <begin position="295"/>
        <end position="320"/>
    </location>
</feature>
<feature type="region of interest" description="Disordered" evidence="1">
    <location>
        <begin position="794"/>
        <end position="867"/>
    </location>
</feature>
<feature type="region of interest" description="Disordered" evidence="1">
    <location>
        <begin position="735"/>
        <end position="768"/>
    </location>
</feature>
<gene>
    <name evidence="2" type="ORF">BCR41DRAFT_363492</name>
</gene>
<dbReference type="EMBL" id="MCFF01000063">
    <property type="protein sequence ID" value="ORZ01851.1"/>
    <property type="molecule type" value="Genomic_DNA"/>
</dbReference>
<evidence type="ECO:0000313" key="3">
    <source>
        <dbReference type="Proteomes" id="UP000193648"/>
    </source>
</evidence>
<dbReference type="OrthoDB" id="5380370at2759"/>
<feature type="compositionally biased region" description="Low complexity" evidence="1">
    <location>
        <begin position="735"/>
        <end position="753"/>
    </location>
</feature>
<feature type="compositionally biased region" description="Polar residues" evidence="1">
    <location>
        <begin position="858"/>
        <end position="867"/>
    </location>
</feature>
<dbReference type="Proteomes" id="UP000193648">
    <property type="component" value="Unassembled WGS sequence"/>
</dbReference>
<reference evidence="2 3" key="1">
    <citation type="submission" date="2016-07" db="EMBL/GenBank/DDBJ databases">
        <title>Pervasive Adenine N6-methylation of Active Genes in Fungi.</title>
        <authorList>
            <consortium name="DOE Joint Genome Institute"/>
            <person name="Mondo S.J."/>
            <person name="Dannebaum R.O."/>
            <person name="Kuo R.C."/>
            <person name="Labutti K."/>
            <person name="Haridas S."/>
            <person name="Kuo A."/>
            <person name="Salamov A."/>
            <person name="Ahrendt S.R."/>
            <person name="Lipzen A."/>
            <person name="Sullivan W."/>
            <person name="Andreopoulos W.B."/>
            <person name="Clum A."/>
            <person name="Lindquist E."/>
            <person name="Daum C."/>
            <person name="Ramamoorthy G.K."/>
            <person name="Gryganskyi A."/>
            <person name="Culley D."/>
            <person name="Magnuson J.K."/>
            <person name="James T.Y."/>
            <person name="O'Malley M.A."/>
            <person name="Stajich J.E."/>
            <person name="Spatafora J.W."/>
            <person name="Visel A."/>
            <person name="Grigoriev I.V."/>
        </authorList>
    </citation>
    <scope>NUCLEOTIDE SEQUENCE [LARGE SCALE GENOMIC DNA]</scope>
    <source>
        <strain evidence="2 3">NRRL 3116</strain>
    </source>
</reference>
<feature type="compositionally biased region" description="Basic and acidic residues" evidence="1">
    <location>
        <begin position="1037"/>
        <end position="1047"/>
    </location>
</feature>
<feature type="compositionally biased region" description="Polar residues" evidence="1">
    <location>
        <begin position="295"/>
        <end position="305"/>
    </location>
</feature>
<feature type="compositionally biased region" description="Basic and acidic residues" evidence="1">
    <location>
        <begin position="1001"/>
        <end position="1010"/>
    </location>
</feature>
<feature type="compositionally biased region" description="Polar residues" evidence="1">
    <location>
        <begin position="828"/>
        <end position="848"/>
    </location>
</feature>
<feature type="region of interest" description="Disordered" evidence="1">
    <location>
        <begin position="1120"/>
        <end position="1161"/>
    </location>
</feature>
<protein>
    <submittedName>
        <fullName evidence="2">Uncharacterized protein</fullName>
    </submittedName>
</protein>
<feature type="region of interest" description="Disordered" evidence="1">
    <location>
        <begin position="454"/>
        <end position="487"/>
    </location>
</feature>
<feature type="compositionally biased region" description="Basic and acidic residues" evidence="1">
    <location>
        <begin position="759"/>
        <end position="768"/>
    </location>
</feature>
<feature type="compositionally biased region" description="Gly residues" evidence="1">
    <location>
        <begin position="1124"/>
        <end position="1136"/>
    </location>
</feature>
<evidence type="ECO:0000256" key="1">
    <source>
        <dbReference type="SAM" id="MobiDB-lite"/>
    </source>
</evidence>
<feature type="compositionally biased region" description="Polar residues" evidence="1">
    <location>
        <begin position="337"/>
        <end position="355"/>
    </location>
</feature>
<feature type="region of interest" description="Disordered" evidence="1">
    <location>
        <begin position="902"/>
        <end position="1078"/>
    </location>
</feature>
<feature type="region of interest" description="Disordered" evidence="1">
    <location>
        <begin position="337"/>
        <end position="363"/>
    </location>
</feature>
<keyword evidence="3" id="KW-1185">Reference proteome</keyword>
<dbReference type="InParanoid" id="A0A1Y2G7S8"/>
<organism evidence="2 3">
    <name type="scientific">Lobosporangium transversale</name>
    <dbReference type="NCBI Taxonomy" id="64571"/>
    <lineage>
        <taxon>Eukaryota</taxon>
        <taxon>Fungi</taxon>
        <taxon>Fungi incertae sedis</taxon>
        <taxon>Mucoromycota</taxon>
        <taxon>Mortierellomycotina</taxon>
        <taxon>Mortierellomycetes</taxon>
        <taxon>Mortierellales</taxon>
        <taxon>Mortierellaceae</taxon>
        <taxon>Lobosporangium</taxon>
    </lineage>
</organism>